<dbReference type="GO" id="GO:0006508">
    <property type="term" value="P:proteolysis"/>
    <property type="evidence" value="ECO:0007669"/>
    <property type="project" value="UniProtKB-KW"/>
</dbReference>
<evidence type="ECO:0000256" key="2">
    <source>
        <dbReference type="ARBA" id="ARBA00022670"/>
    </source>
</evidence>
<evidence type="ECO:0000313" key="9">
    <source>
        <dbReference type="EMBL" id="AZA09951.1"/>
    </source>
</evidence>
<evidence type="ECO:0000256" key="1">
    <source>
        <dbReference type="ARBA" id="ARBA00011073"/>
    </source>
</evidence>
<dbReference type="PROSITE" id="PS00137">
    <property type="entry name" value="SUBTILASE_HIS"/>
    <property type="match status" value="1"/>
</dbReference>
<keyword evidence="2 5" id="KW-0645">Protease</keyword>
<feature type="active site" description="Charge relay system" evidence="5">
    <location>
        <position position="133"/>
    </location>
</feature>
<evidence type="ECO:0000256" key="7">
    <source>
        <dbReference type="SAM" id="Phobius"/>
    </source>
</evidence>
<keyword evidence="4 5" id="KW-0720">Serine protease</keyword>
<evidence type="ECO:0000256" key="5">
    <source>
        <dbReference type="PROSITE-ProRule" id="PRU01240"/>
    </source>
</evidence>
<evidence type="ECO:0000259" key="8">
    <source>
        <dbReference type="Pfam" id="PF00082"/>
    </source>
</evidence>
<dbReference type="InterPro" id="IPR015500">
    <property type="entry name" value="Peptidase_S8_subtilisin-rel"/>
</dbReference>
<comment type="similarity">
    <text evidence="1 5 6">Belongs to the peptidase S8 family.</text>
</comment>
<keyword evidence="7" id="KW-0472">Membrane</keyword>
<name>A0A3G6IVZ5_9CORY</name>
<dbReference type="PANTHER" id="PTHR43806:SF11">
    <property type="entry name" value="CEREVISIN-RELATED"/>
    <property type="match status" value="1"/>
</dbReference>
<keyword evidence="7" id="KW-0812">Transmembrane</keyword>
<protein>
    <submittedName>
        <fullName evidence="9">Subtilisin E</fullName>
        <ecNumber evidence="9">3.4.21.62</ecNumber>
    </submittedName>
</protein>
<evidence type="ECO:0000256" key="6">
    <source>
        <dbReference type="RuleBase" id="RU003355"/>
    </source>
</evidence>
<feature type="transmembrane region" description="Helical" evidence="7">
    <location>
        <begin position="385"/>
        <end position="403"/>
    </location>
</feature>
<gene>
    <name evidence="9" type="primary">aprE</name>
    <name evidence="9" type="ORF">CPPEL_09240</name>
</gene>
<dbReference type="EC" id="3.4.21.62" evidence="9"/>
<dbReference type="InterPro" id="IPR036852">
    <property type="entry name" value="Peptidase_S8/S53_dom_sf"/>
</dbReference>
<sequence length="410" mass="41999">MLKHLKYLLGFSPCLGTRRAGAGASGRVGSAKSGSARTGSAMAAATAAAITLSAVACVPHSLLPAAYAAECPETVGADTEQIASQALRSDAYRPAHRFADGTGVTVAVIDTGVEPHPRLRLHPDNEPGDCQAHGTIVAGVIAAHDNGDGVVGVAPGAEILGIRQEGDQRREDTAGTIATLVDAIDEAIEHHVQIINISVVACVPPGTALANTALDQVIQKAEAHGIVIVAAAGNIGGPCAEHSQALPASHPLVVGVGATSDERTLATYSMPVEGFAFSAPGHVMAAVDPRGPGLAAATSSYNTTAVFEGTSFAAPLVAGTFALLRQRHPDASPAQLRAMLQHSVDPNTGVVDPLRSVTFRHEDAQHHQVQLLARSPIRTQGLSKLLLLLLGASLLGIVVLALGRSREHTS</sequence>
<dbReference type="InterPro" id="IPR022398">
    <property type="entry name" value="Peptidase_S8_His-AS"/>
</dbReference>
<keyword evidence="10" id="KW-1185">Reference proteome</keyword>
<keyword evidence="3 5" id="KW-0378">Hydrolase</keyword>
<keyword evidence="7" id="KW-1133">Transmembrane helix</keyword>
<dbReference type="InterPro" id="IPR000209">
    <property type="entry name" value="Peptidase_S8/S53_dom"/>
</dbReference>
<dbReference type="PROSITE" id="PS00138">
    <property type="entry name" value="SUBTILASE_SER"/>
    <property type="match status" value="1"/>
</dbReference>
<organism evidence="9 10">
    <name type="scientific">Corynebacterium pseudopelargi</name>
    <dbReference type="NCBI Taxonomy" id="2080757"/>
    <lineage>
        <taxon>Bacteria</taxon>
        <taxon>Bacillati</taxon>
        <taxon>Actinomycetota</taxon>
        <taxon>Actinomycetes</taxon>
        <taxon>Mycobacteriales</taxon>
        <taxon>Corynebacteriaceae</taxon>
        <taxon>Corynebacterium</taxon>
    </lineage>
</organism>
<evidence type="ECO:0000313" key="10">
    <source>
        <dbReference type="Proteomes" id="UP000271426"/>
    </source>
</evidence>
<accession>A0A3G6IVZ5</accession>
<dbReference type="InterPro" id="IPR050131">
    <property type="entry name" value="Peptidase_S8_subtilisin-like"/>
</dbReference>
<dbReference type="AlphaFoldDB" id="A0A3G6IVZ5"/>
<dbReference type="GO" id="GO:0004252">
    <property type="term" value="F:serine-type endopeptidase activity"/>
    <property type="evidence" value="ECO:0007669"/>
    <property type="project" value="UniProtKB-UniRule"/>
</dbReference>
<reference evidence="9 10" key="1">
    <citation type="submission" date="2018-11" db="EMBL/GenBank/DDBJ databases">
        <authorList>
            <person name="Kleinhagauer T."/>
            <person name="Glaeser S.P."/>
            <person name="Spergser J."/>
            <person name="Ruckert C."/>
            <person name="Kaempfer P."/>
            <person name="Busse H.-J."/>
        </authorList>
    </citation>
    <scope>NUCLEOTIDE SEQUENCE [LARGE SCALE GENOMIC DNA]</scope>
    <source>
        <strain evidence="9 10">812CH</strain>
    </source>
</reference>
<dbReference type="SUPFAM" id="SSF52743">
    <property type="entry name" value="Subtilisin-like"/>
    <property type="match status" value="1"/>
</dbReference>
<dbReference type="KEGG" id="cpso:CPPEL_09240"/>
<dbReference type="InterPro" id="IPR023828">
    <property type="entry name" value="Peptidase_S8_Ser-AS"/>
</dbReference>
<dbReference type="PANTHER" id="PTHR43806">
    <property type="entry name" value="PEPTIDASE S8"/>
    <property type="match status" value="1"/>
</dbReference>
<dbReference type="PRINTS" id="PR00723">
    <property type="entry name" value="SUBTILISIN"/>
</dbReference>
<feature type="active site" description="Charge relay system" evidence="5">
    <location>
        <position position="311"/>
    </location>
</feature>
<dbReference type="InterPro" id="IPR023827">
    <property type="entry name" value="Peptidase_S8_Asp-AS"/>
</dbReference>
<dbReference type="Gene3D" id="3.40.50.200">
    <property type="entry name" value="Peptidase S8/S53 domain"/>
    <property type="match status" value="1"/>
</dbReference>
<dbReference type="EMBL" id="CP033898">
    <property type="protein sequence ID" value="AZA09951.1"/>
    <property type="molecule type" value="Genomic_DNA"/>
</dbReference>
<feature type="domain" description="Peptidase S8/S53" evidence="8">
    <location>
        <begin position="101"/>
        <end position="345"/>
    </location>
</feature>
<dbReference type="Proteomes" id="UP000271426">
    <property type="component" value="Chromosome"/>
</dbReference>
<evidence type="ECO:0000256" key="4">
    <source>
        <dbReference type="ARBA" id="ARBA00022825"/>
    </source>
</evidence>
<dbReference type="Pfam" id="PF00082">
    <property type="entry name" value="Peptidase_S8"/>
    <property type="match status" value="1"/>
</dbReference>
<feature type="active site" description="Charge relay system" evidence="5">
    <location>
        <position position="110"/>
    </location>
</feature>
<dbReference type="RefSeq" id="WP_164470410.1">
    <property type="nucleotide sequence ID" value="NZ_CP033898.1"/>
</dbReference>
<evidence type="ECO:0000256" key="3">
    <source>
        <dbReference type="ARBA" id="ARBA00022801"/>
    </source>
</evidence>
<proteinExistence type="inferred from homology"/>
<dbReference type="PROSITE" id="PS51892">
    <property type="entry name" value="SUBTILASE"/>
    <property type="match status" value="1"/>
</dbReference>
<dbReference type="PROSITE" id="PS00136">
    <property type="entry name" value="SUBTILASE_ASP"/>
    <property type="match status" value="1"/>
</dbReference>